<evidence type="ECO:0000313" key="2">
    <source>
        <dbReference type="Proteomes" id="UP000474802"/>
    </source>
</evidence>
<accession>A0A6M1S9B7</accession>
<proteinExistence type="predicted"/>
<sequence length="75" mass="8525">MSTDYDLSSDVVWGAEAIGAFLGMTRRQVYHAAYQEHLPIFRVGSTLACRKSTLMAFITEREEKNASFRRGLPRI</sequence>
<dbReference type="AlphaFoldDB" id="A0A6M1S9B7"/>
<dbReference type="EMBL" id="JAALFG010000001">
    <property type="protein sequence ID" value="NGP16599.1"/>
    <property type="molecule type" value="Genomic_DNA"/>
</dbReference>
<keyword evidence="2" id="KW-1185">Reference proteome</keyword>
<name>A0A6M1S9B7_9HYPH</name>
<reference evidence="1 2" key="1">
    <citation type="submission" date="2020-02" db="EMBL/GenBank/DDBJ databases">
        <authorList>
            <person name="Khan S.A."/>
            <person name="Jeon C.O."/>
            <person name="Chun B.H."/>
        </authorList>
    </citation>
    <scope>NUCLEOTIDE SEQUENCE [LARGE SCALE GENOMIC DNA]</scope>
    <source>
        <strain evidence="1 2">H239</strain>
    </source>
</reference>
<evidence type="ECO:0000313" key="1">
    <source>
        <dbReference type="EMBL" id="NGP16599.1"/>
    </source>
</evidence>
<dbReference type="GO" id="GO:0003677">
    <property type="term" value="F:DNA binding"/>
    <property type="evidence" value="ECO:0007669"/>
    <property type="project" value="UniProtKB-KW"/>
</dbReference>
<dbReference type="RefSeq" id="WP_164532850.1">
    <property type="nucleotide sequence ID" value="NZ_JAALFG010000001.1"/>
</dbReference>
<comment type="caution">
    <text evidence="1">The sequence shown here is derived from an EMBL/GenBank/DDBJ whole genome shotgun (WGS) entry which is preliminary data.</text>
</comment>
<protein>
    <submittedName>
        <fullName evidence="1">DNA-binding protein</fullName>
    </submittedName>
</protein>
<reference evidence="1 2" key="2">
    <citation type="submission" date="2020-03" db="EMBL/GenBank/DDBJ databases">
        <title>Devosia chinhatensis sp. nov., isolated from a hexachlorocyclohexane (HCH) dump site in India.</title>
        <authorList>
            <person name="Kumar M."/>
            <person name="Lal R."/>
        </authorList>
    </citation>
    <scope>NUCLEOTIDE SEQUENCE [LARGE SCALE GENOMIC DNA]</scope>
    <source>
        <strain evidence="1 2">H239</strain>
    </source>
</reference>
<gene>
    <name evidence="1" type="ORF">G5575_01880</name>
</gene>
<organism evidence="1 2">
    <name type="scientific">Devosia aurantiaca</name>
    <dbReference type="NCBI Taxonomy" id="2714858"/>
    <lineage>
        <taxon>Bacteria</taxon>
        <taxon>Pseudomonadati</taxon>
        <taxon>Pseudomonadota</taxon>
        <taxon>Alphaproteobacteria</taxon>
        <taxon>Hyphomicrobiales</taxon>
        <taxon>Devosiaceae</taxon>
        <taxon>Devosia</taxon>
    </lineage>
</organism>
<keyword evidence="1" id="KW-0238">DNA-binding</keyword>
<dbReference type="Proteomes" id="UP000474802">
    <property type="component" value="Unassembled WGS sequence"/>
</dbReference>